<dbReference type="PANTHER" id="PTHR43156">
    <property type="entry name" value="STAGE II SPORULATION PROTEIN E-RELATED"/>
    <property type="match status" value="1"/>
</dbReference>
<accession>F4LPG7</accession>
<dbReference type="PANTHER" id="PTHR43156:SF2">
    <property type="entry name" value="STAGE II SPORULATION PROTEIN E"/>
    <property type="match status" value="1"/>
</dbReference>
<dbReference type="SUPFAM" id="SSF81606">
    <property type="entry name" value="PP2C-like"/>
    <property type="match status" value="1"/>
</dbReference>
<dbReference type="InterPro" id="IPR000644">
    <property type="entry name" value="CBS_dom"/>
</dbReference>
<sequence>MEETDDSEFISTDFFTEGTSAPAVQPDSLSAMAEQLGNSFSFKQIGSMSRYIEPVSGENSIDMLVELFQSQPELTAVPVEEYDRVIGVIDRKTVAAATNTAWKRFTAKKIGDYVQRVSAVLYARDFIEKSLQKVSEINRKDGILYFPVFNNRSFFGIVSLDDFLSRIAEIREQDLRKAFVIQQRLFPDAETLAQLPFRVQVWNRMANALGGDLAQVIPLSAGSYLVCCFDVSGKNVAASLLTIAAGSFFNVLKYVPSCTQNPLKLVSLLDEYLEYAVPVGSFITAAFCYVDTERQLIQIYNCGHTAVYVFFRDEAVKNRVNIAAVNPALPPLGMGAVKSALNGYAADPAGNVKPYTQLPVKAGMHVDLYSDGLSDMQGDDGVRFDDDRTRRFFMELYCKKDADVSGAVEAVVDGWIHTAMLPDDITVVDIRL</sequence>
<feature type="domain" description="PPM-type phosphatase" evidence="2">
    <location>
        <begin position="194"/>
        <end position="432"/>
    </location>
</feature>
<evidence type="ECO:0000256" key="1">
    <source>
        <dbReference type="ARBA" id="ARBA00022801"/>
    </source>
</evidence>
<gene>
    <name evidence="3" type="ordered locus">Trebr_0535</name>
</gene>
<dbReference type="Pfam" id="PF07228">
    <property type="entry name" value="SpoIIE"/>
    <property type="match status" value="1"/>
</dbReference>
<dbReference type="Gene3D" id="3.60.40.10">
    <property type="entry name" value="PPM-type phosphatase domain"/>
    <property type="match status" value="1"/>
</dbReference>
<dbReference type="Proteomes" id="UP000006546">
    <property type="component" value="Chromosome"/>
</dbReference>
<keyword evidence="4" id="KW-1185">Reference proteome</keyword>
<keyword evidence="1" id="KW-0378">Hydrolase</keyword>
<evidence type="ECO:0000313" key="3">
    <source>
        <dbReference type="EMBL" id="AEE15978.1"/>
    </source>
</evidence>
<dbReference type="SMART" id="SM00331">
    <property type="entry name" value="PP2C_SIG"/>
    <property type="match status" value="1"/>
</dbReference>
<dbReference type="InterPro" id="IPR001932">
    <property type="entry name" value="PPM-type_phosphatase-like_dom"/>
</dbReference>
<dbReference type="InterPro" id="IPR046342">
    <property type="entry name" value="CBS_dom_sf"/>
</dbReference>
<dbReference type="SUPFAM" id="SSF54631">
    <property type="entry name" value="CBS-domain pair"/>
    <property type="match status" value="1"/>
</dbReference>
<organism evidence="3 4">
    <name type="scientific">Treponema brennaborense (strain DSM 12168 / CIP 105900 / DD5/3)</name>
    <dbReference type="NCBI Taxonomy" id="906968"/>
    <lineage>
        <taxon>Bacteria</taxon>
        <taxon>Pseudomonadati</taxon>
        <taxon>Spirochaetota</taxon>
        <taxon>Spirochaetia</taxon>
        <taxon>Spirochaetales</taxon>
        <taxon>Treponemataceae</taxon>
        <taxon>Treponema</taxon>
    </lineage>
</organism>
<dbReference type="eggNOG" id="COG2208">
    <property type="taxonomic scope" value="Bacteria"/>
</dbReference>
<protein>
    <submittedName>
        <fullName evidence="3">Protein serine/threonine phosphatase</fullName>
    </submittedName>
</protein>
<evidence type="ECO:0000259" key="2">
    <source>
        <dbReference type="SMART" id="SM00331"/>
    </source>
</evidence>
<dbReference type="InterPro" id="IPR036457">
    <property type="entry name" value="PPM-type-like_dom_sf"/>
</dbReference>
<reference evidence="4" key="1">
    <citation type="submission" date="2011-04" db="EMBL/GenBank/DDBJ databases">
        <title>The complete genome of Treponema brennaborense DSM 12168.</title>
        <authorList>
            <person name="Lucas S."/>
            <person name="Han J."/>
            <person name="Lapidus A."/>
            <person name="Bruce D."/>
            <person name="Goodwin L."/>
            <person name="Pitluck S."/>
            <person name="Peters L."/>
            <person name="Kyrpides N."/>
            <person name="Mavromatis K."/>
            <person name="Ivanova N."/>
            <person name="Mikhailova N."/>
            <person name="Pagani I."/>
            <person name="Teshima H."/>
            <person name="Detter J.C."/>
            <person name="Tapia R."/>
            <person name="Han C."/>
            <person name="Land M."/>
            <person name="Hauser L."/>
            <person name="Markowitz V."/>
            <person name="Cheng J.-F."/>
            <person name="Hugenholtz P."/>
            <person name="Woyke T."/>
            <person name="Wu D."/>
            <person name="Gronow S."/>
            <person name="Wellnitz S."/>
            <person name="Brambilla E."/>
            <person name="Klenk H.-P."/>
            <person name="Eisen J.A."/>
        </authorList>
    </citation>
    <scope>NUCLEOTIDE SEQUENCE [LARGE SCALE GENOMIC DNA]</scope>
    <source>
        <strain evidence="4">DSM 12168 / CIP 105900 / DD5/3</strain>
    </source>
</reference>
<dbReference type="GO" id="GO:0016791">
    <property type="term" value="F:phosphatase activity"/>
    <property type="evidence" value="ECO:0007669"/>
    <property type="project" value="TreeGrafter"/>
</dbReference>
<dbReference type="RefSeq" id="WP_013757697.1">
    <property type="nucleotide sequence ID" value="NC_015500.1"/>
</dbReference>
<dbReference type="STRING" id="906968.Trebr_0535"/>
<dbReference type="EMBL" id="CP002696">
    <property type="protein sequence ID" value="AEE15978.1"/>
    <property type="molecule type" value="Genomic_DNA"/>
</dbReference>
<dbReference type="InterPro" id="IPR052016">
    <property type="entry name" value="Bact_Sigma-Reg"/>
</dbReference>
<dbReference type="AlphaFoldDB" id="F4LPG7"/>
<proteinExistence type="predicted"/>
<dbReference type="HOGENOM" id="CLU_707757_0_0_12"/>
<dbReference type="Pfam" id="PF00571">
    <property type="entry name" value="CBS"/>
    <property type="match status" value="1"/>
</dbReference>
<name>F4LPG7_TREBD</name>
<evidence type="ECO:0000313" key="4">
    <source>
        <dbReference type="Proteomes" id="UP000006546"/>
    </source>
</evidence>
<dbReference type="KEGG" id="tbe:Trebr_0535"/>